<evidence type="ECO:0000313" key="1">
    <source>
        <dbReference type="EMBL" id="GLW57301.1"/>
    </source>
</evidence>
<evidence type="ECO:0000313" key="2">
    <source>
        <dbReference type="Proteomes" id="UP001165143"/>
    </source>
</evidence>
<dbReference type="EMBL" id="BSRX01000036">
    <property type="protein sequence ID" value="GLW57301.1"/>
    <property type="molecule type" value="Genomic_DNA"/>
</dbReference>
<organism evidence="1 2">
    <name type="scientific">Kitasatospora phosalacinea</name>
    <dbReference type="NCBI Taxonomy" id="2065"/>
    <lineage>
        <taxon>Bacteria</taxon>
        <taxon>Bacillati</taxon>
        <taxon>Actinomycetota</taxon>
        <taxon>Actinomycetes</taxon>
        <taxon>Kitasatosporales</taxon>
        <taxon>Streptomycetaceae</taxon>
        <taxon>Kitasatospora</taxon>
    </lineage>
</organism>
<comment type="caution">
    <text evidence="1">The sequence shown here is derived from an EMBL/GenBank/DDBJ whole genome shotgun (WGS) entry which is preliminary data.</text>
</comment>
<dbReference type="Proteomes" id="UP001165143">
    <property type="component" value="Unassembled WGS sequence"/>
</dbReference>
<accession>A0A9W6PM20</accession>
<reference evidence="1" key="1">
    <citation type="submission" date="2023-02" db="EMBL/GenBank/DDBJ databases">
        <title>Kitasatospora phosalacinea NBRC 14362.</title>
        <authorList>
            <person name="Ichikawa N."/>
            <person name="Sato H."/>
            <person name="Tonouchi N."/>
        </authorList>
    </citation>
    <scope>NUCLEOTIDE SEQUENCE</scope>
    <source>
        <strain evidence="1">NBRC 14362</strain>
    </source>
</reference>
<protein>
    <submittedName>
        <fullName evidence="1">Uncharacterized protein</fullName>
    </submittedName>
</protein>
<dbReference type="AlphaFoldDB" id="A0A9W6PM20"/>
<proteinExistence type="predicted"/>
<dbReference type="RefSeq" id="WP_051776841.1">
    <property type="nucleotide sequence ID" value="NZ_BSRX01000036.1"/>
</dbReference>
<name>A0A9W6PM20_9ACTN</name>
<sequence length="198" mass="21793">MTAQDEADEYLRLHRTSVPEEARLQWDAAPMERVGPLRFGTGRAEAVAAMAEQGYRARDGGSRYTDPVETRVDFRRPGTHPEDAVEVTAWFVDTLGLTCVAVDALTGPQVTLEGIRLIGRPPSELALETAAHLLARDGFVQYTPQGEVSDRDWGVLPLPQRAGDHLLTGAVFGRPHARAGTMYDCVPFHALRRGFGLW</sequence>
<dbReference type="OrthoDB" id="3537017at2"/>
<gene>
    <name evidence="1" type="ORF">Kpho01_53120</name>
</gene>